<reference evidence="3" key="1">
    <citation type="submission" date="2016-10" db="EMBL/GenBank/DDBJ databases">
        <authorList>
            <person name="Varghese N."/>
            <person name="Submissions S."/>
        </authorList>
    </citation>
    <scope>NUCLEOTIDE SEQUENCE [LARGE SCALE GENOMIC DNA]</scope>
    <source>
        <strain evidence="3">DSM 21743</strain>
    </source>
</reference>
<proteinExistence type="predicted"/>
<sequence length="135" mass="15215">MISGRLISRSCTTSWSDWNHGDLYLTAEALVRVRLPVPTAEGRRFRDTVGPTPRYRDLPSADEAGPLLDLDPTNRCIRLTEITSARLRRGALNDRLALTLQDGTRSKLLWLRVDPAYDVLARELPDRLGTAFRKG</sequence>
<protein>
    <submittedName>
        <fullName evidence="2">Uncharacterized protein</fullName>
    </submittedName>
</protein>
<keyword evidence="3" id="KW-1185">Reference proteome</keyword>
<name>A0A1H2MQV9_9ACTN</name>
<dbReference type="OrthoDB" id="5196091at2"/>
<dbReference type="RefSeq" id="WP_091074799.1">
    <property type="nucleotide sequence ID" value="NZ_LT629799.1"/>
</dbReference>
<gene>
    <name evidence="2" type="ORF">SAMN04488544_2503</name>
</gene>
<evidence type="ECO:0000256" key="1">
    <source>
        <dbReference type="SAM" id="MobiDB-lite"/>
    </source>
</evidence>
<evidence type="ECO:0000313" key="2">
    <source>
        <dbReference type="EMBL" id="SDU95345.1"/>
    </source>
</evidence>
<dbReference type="AlphaFoldDB" id="A0A1H2MQV9"/>
<evidence type="ECO:0000313" key="3">
    <source>
        <dbReference type="Proteomes" id="UP000198825"/>
    </source>
</evidence>
<organism evidence="2 3">
    <name type="scientific">Microlunatus sagamiharensis</name>
    <dbReference type="NCBI Taxonomy" id="546874"/>
    <lineage>
        <taxon>Bacteria</taxon>
        <taxon>Bacillati</taxon>
        <taxon>Actinomycetota</taxon>
        <taxon>Actinomycetes</taxon>
        <taxon>Propionibacteriales</taxon>
        <taxon>Propionibacteriaceae</taxon>
        <taxon>Microlunatus</taxon>
    </lineage>
</organism>
<accession>A0A1H2MQV9</accession>
<dbReference type="EMBL" id="LT629799">
    <property type="protein sequence ID" value="SDU95345.1"/>
    <property type="molecule type" value="Genomic_DNA"/>
</dbReference>
<dbReference type="Proteomes" id="UP000198825">
    <property type="component" value="Chromosome I"/>
</dbReference>
<dbReference type="STRING" id="546874.SAMN04488544_2503"/>
<feature type="region of interest" description="Disordered" evidence="1">
    <location>
        <begin position="44"/>
        <end position="63"/>
    </location>
</feature>